<reference evidence="3" key="2">
    <citation type="journal article" date="2020" name="Microorganisms">
        <title>Osmotic Adaptation and Compatible Solute Biosynthesis of Phototrophic Bacteria as Revealed from Genome Analyses.</title>
        <authorList>
            <person name="Imhoff J.F."/>
            <person name="Rahn T."/>
            <person name="Kunzel S."/>
            <person name="Keller A."/>
            <person name="Neulinger S.C."/>
        </authorList>
    </citation>
    <scope>NUCLEOTIDE SEQUENCE</scope>
    <source>
        <strain evidence="3">LMG 28126</strain>
    </source>
</reference>
<name>A0A934TJB1_9RHOB</name>
<dbReference type="SUPFAM" id="SSF54909">
    <property type="entry name" value="Dimeric alpha+beta barrel"/>
    <property type="match status" value="1"/>
</dbReference>
<organism evidence="3 4">
    <name type="scientific">Rhodobaculum claviforme</name>
    <dbReference type="NCBI Taxonomy" id="1549854"/>
    <lineage>
        <taxon>Bacteria</taxon>
        <taxon>Pseudomonadati</taxon>
        <taxon>Pseudomonadota</taxon>
        <taxon>Alphaproteobacteria</taxon>
        <taxon>Rhodobacterales</taxon>
        <taxon>Paracoccaceae</taxon>
        <taxon>Rhodobaculum</taxon>
    </lineage>
</organism>
<feature type="domain" description="YCII-related" evidence="2">
    <location>
        <begin position="3"/>
        <end position="87"/>
    </location>
</feature>
<dbReference type="Pfam" id="PF03795">
    <property type="entry name" value="YCII"/>
    <property type="match status" value="1"/>
</dbReference>
<dbReference type="AlphaFoldDB" id="A0A934TJB1"/>
<keyword evidence="4" id="KW-1185">Reference proteome</keyword>
<dbReference type="InterPro" id="IPR005545">
    <property type="entry name" value="YCII"/>
</dbReference>
<sequence>MPLFALICLDKPGHADLRRDTRAAHLEYVAATGTVAQAGPFLDDAEGMIGSLIVLDVADRAAAEDWAAADPYARAGLFASVAVHRWNKVVG</sequence>
<evidence type="ECO:0000259" key="2">
    <source>
        <dbReference type="Pfam" id="PF03795"/>
    </source>
</evidence>
<comment type="caution">
    <text evidence="3">The sequence shown here is derived from an EMBL/GenBank/DDBJ whole genome shotgun (WGS) entry which is preliminary data.</text>
</comment>
<reference evidence="3" key="1">
    <citation type="submission" date="2017-05" db="EMBL/GenBank/DDBJ databases">
        <authorList>
            <person name="Imhoff J.F."/>
            <person name="Rahn T."/>
            <person name="Kuenzel S."/>
            <person name="Neulinger S.C."/>
        </authorList>
    </citation>
    <scope>NUCLEOTIDE SEQUENCE</scope>
    <source>
        <strain evidence="3">LMG 28126</strain>
    </source>
</reference>
<dbReference type="InterPro" id="IPR011008">
    <property type="entry name" value="Dimeric_a/b-barrel"/>
</dbReference>
<dbReference type="Proteomes" id="UP000706333">
    <property type="component" value="Unassembled WGS sequence"/>
</dbReference>
<proteinExistence type="inferred from homology"/>
<dbReference type="EMBL" id="NHSD01000136">
    <property type="protein sequence ID" value="MBK5926556.1"/>
    <property type="molecule type" value="Genomic_DNA"/>
</dbReference>
<evidence type="ECO:0000313" key="4">
    <source>
        <dbReference type="Proteomes" id="UP000706333"/>
    </source>
</evidence>
<dbReference type="PANTHER" id="PTHR33606">
    <property type="entry name" value="PROTEIN YCII"/>
    <property type="match status" value="1"/>
</dbReference>
<protein>
    <recommendedName>
        <fullName evidence="2">YCII-related domain-containing protein</fullName>
    </recommendedName>
</protein>
<evidence type="ECO:0000256" key="1">
    <source>
        <dbReference type="ARBA" id="ARBA00007689"/>
    </source>
</evidence>
<dbReference type="PANTHER" id="PTHR33606:SF3">
    <property type="entry name" value="PROTEIN YCII"/>
    <property type="match status" value="1"/>
</dbReference>
<dbReference type="RefSeq" id="WP_201156324.1">
    <property type="nucleotide sequence ID" value="NZ_NHSD01000136.1"/>
</dbReference>
<accession>A0A934TJB1</accession>
<dbReference type="Gene3D" id="3.30.70.1060">
    <property type="entry name" value="Dimeric alpha+beta barrel"/>
    <property type="match status" value="1"/>
</dbReference>
<dbReference type="InterPro" id="IPR051807">
    <property type="entry name" value="Sec-metab_biosynth-assoc"/>
</dbReference>
<evidence type="ECO:0000313" key="3">
    <source>
        <dbReference type="EMBL" id="MBK5926556.1"/>
    </source>
</evidence>
<gene>
    <name evidence="3" type="ORF">CCR87_04160</name>
</gene>
<comment type="similarity">
    <text evidence="1">Belongs to the YciI family.</text>
</comment>